<feature type="domain" description="Dynein heavy chain coiled coil stalk" evidence="2">
    <location>
        <begin position="73"/>
        <end position="259"/>
    </location>
</feature>
<dbReference type="InterPro" id="IPR026983">
    <property type="entry name" value="DHC"/>
</dbReference>
<reference evidence="3 4" key="1">
    <citation type="submission" date="2023-05" db="EMBL/GenBank/DDBJ databases">
        <title>B98-5 Cell Line De Novo Hybrid Assembly: An Optical Mapping Approach.</title>
        <authorList>
            <person name="Kananen K."/>
            <person name="Auerbach J.A."/>
            <person name="Kautto E."/>
            <person name="Blachly J.S."/>
        </authorList>
    </citation>
    <scope>NUCLEOTIDE SEQUENCE [LARGE SCALE GENOMIC DNA]</scope>
    <source>
        <strain evidence="3">B95-8</strain>
        <tissue evidence="3">Cell line</tissue>
    </source>
</reference>
<keyword evidence="4" id="KW-1185">Reference proteome</keyword>
<dbReference type="EMBL" id="JASSZA010000005">
    <property type="protein sequence ID" value="KAK2111119.1"/>
    <property type="molecule type" value="Genomic_DNA"/>
</dbReference>
<accession>A0ABQ9VP08</accession>
<name>A0ABQ9VP08_SAGOE</name>
<gene>
    <name evidence="3" type="primary">DNAH9_5</name>
    <name evidence="3" type="ORF">P7K49_010865</name>
</gene>
<sequence length="281" mass="30568">MPLPTTPAQITLPRKLLVWLIVQVPFNQMNMPICPSKSQIAGLTGHPDQQTRRGHDDRCACIPLTPVLPSSLLSQTNLTELKSFGSPPLAVSNVSAAVMVLMAPGGRVPKDRSWKAAKVTMAKVDGFLDSLINFNKENIHENCLKAIRPYLQDPEFNPEFVATKSYAAAGLCSWVINIVRFYEVFCDVEPKRHALSRATADLAAAQEKLAVIKAKIAHLNENLAKLTAKFEKATADKLKCQQEAEVTAGTISLANRLVSVSCGSLSCNYISRLVKCLGGAK</sequence>
<evidence type="ECO:0000256" key="1">
    <source>
        <dbReference type="SAM" id="Coils"/>
    </source>
</evidence>
<evidence type="ECO:0000259" key="2">
    <source>
        <dbReference type="Pfam" id="PF12777"/>
    </source>
</evidence>
<dbReference type="Proteomes" id="UP001266305">
    <property type="component" value="Unassembled WGS sequence"/>
</dbReference>
<organism evidence="3 4">
    <name type="scientific">Saguinus oedipus</name>
    <name type="common">Cotton-top tamarin</name>
    <name type="synonym">Oedipomidas oedipus</name>
    <dbReference type="NCBI Taxonomy" id="9490"/>
    <lineage>
        <taxon>Eukaryota</taxon>
        <taxon>Metazoa</taxon>
        <taxon>Chordata</taxon>
        <taxon>Craniata</taxon>
        <taxon>Vertebrata</taxon>
        <taxon>Euteleostomi</taxon>
        <taxon>Mammalia</taxon>
        <taxon>Eutheria</taxon>
        <taxon>Euarchontoglires</taxon>
        <taxon>Primates</taxon>
        <taxon>Haplorrhini</taxon>
        <taxon>Platyrrhini</taxon>
        <taxon>Cebidae</taxon>
        <taxon>Callitrichinae</taxon>
        <taxon>Saguinus</taxon>
    </lineage>
</organism>
<dbReference type="PANTHER" id="PTHR45703">
    <property type="entry name" value="DYNEIN HEAVY CHAIN"/>
    <property type="match status" value="1"/>
</dbReference>
<comment type="caution">
    <text evidence="3">The sequence shown here is derived from an EMBL/GenBank/DDBJ whole genome shotgun (WGS) entry which is preliminary data.</text>
</comment>
<evidence type="ECO:0000313" key="3">
    <source>
        <dbReference type="EMBL" id="KAK2111119.1"/>
    </source>
</evidence>
<proteinExistence type="predicted"/>
<dbReference type="Pfam" id="PF12777">
    <property type="entry name" value="MT"/>
    <property type="match status" value="1"/>
</dbReference>
<protein>
    <submittedName>
        <fullName evidence="3">Dynein heavy chain 9, axonemal</fullName>
    </submittedName>
</protein>
<feature type="coiled-coil region" evidence="1">
    <location>
        <begin position="195"/>
        <end position="243"/>
    </location>
</feature>
<dbReference type="InterPro" id="IPR024743">
    <property type="entry name" value="Dynein_HC_stalk"/>
</dbReference>
<dbReference type="Gene3D" id="1.20.920.20">
    <property type="match status" value="1"/>
</dbReference>
<keyword evidence="1" id="KW-0175">Coiled coil</keyword>
<evidence type="ECO:0000313" key="4">
    <source>
        <dbReference type="Proteomes" id="UP001266305"/>
    </source>
</evidence>
<dbReference type="PANTHER" id="PTHR45703:SF4">
    <property type="entry name" value="DYNEIN AXONEMAL HEAVY CHAIN 17"/>
    <property type="match status" value="1"/>
</dbReference>